<accession>A0ABR2JNS6</accession>
<comment type="caution">
    <text evidence="3">The sequence shown here is derived from an EMBL/GenBank/DDBJ whole genome shotgun (WGS) entry which is preliminary data.</text>
</comment>
<sequence length="125" mass="15015">MQNNKVQFVQNKDVTENVIPYIENGRFDKINYIMVFIKYFDSRMKTMIRYIGPMTVEEDDKLDSLQIYGLLVFPETMKFHFFIEFMPFAVRYISTQCTFRNETIISKIVLSRIQFHSDFHLTTTI</sequence>
<name>A0ABR2JNS6_9EUKA</name>
<dbReference type="Proteomes" id="UP001470230">
    <property type="component" value="Unassembled WGS sequence"/>
</dbReference>
<evidence type="ECO:0000313" key="4">
    <source>
        <dbReference type="Proteomes" id="UP001470230"/>
    </source>
</evidence>
<feature type="domain" description="Ubiquitin carboxyl-terminal hydrolase 7 ICP0-binding" evidence="2">
    <location>
        <begin position="25"/>
        <end position="104"/>
    </location>
</feature>
<keyword evidence="4" id="KW-1185">Reference proteome</keyword>
<gene>
    <name evidence="3" type="ORF">M9Y10_003172</name>
</gene>
<protein>
    <recommendedName>
        <fullName evidence="2">Ubiquitin carboxyl-terminal hydrolase 7 ICP0-binding domain-containing protein</fullName>
    </recommendedName>
</protein>
<dbReference type="InterPro" id="IPR024729">
    <property type="entry name" value="USP7_ICP0-binding_dom"/>
</dbReference>
<evidence type="ECO:0000259" key="2">
    <source>
        <dbReference type="Pfam" id="PF12436"/>
    </source>
</evidence>
<evidence type="ECO:0000313" key="3">
    <source>
        <dbReference type="EMBL" id="KAK8880496.1"/>
    </source>
</evidence>
<keyword evidence="1" id="KW-0833">Ubl conjugation pathway</keyword>
<dbReference type="Pfam" id="PF12436">
    <property type="entry name" value="USP7_ICP0_bdg"/>
    <property type="match status" value="1"/>
</dbReference>
<dbReference type="Gene3D" id="3.10.20.90">
    <property type="entry name" value="Phosphatidylinositol 3-kinase Catalytic Subunit, Chain A, domain 1"/>
    <property type="match status" value="1"/>
</dbReference>
<organism evidence="3 4">
    <name type="scientific">Tritrichomonas musculus</name>
    <dbReference type="NCBI Taxonomy" id="1915356"/>
    <lineage>
        <taxon>Eukaryota</taxon>
        <taxon>Metamonada</taxon>
        <taxon>Parabasalia</taxon>
        <taxon>Tritrichomonadida</taxon>
        <taxon>Tritrichomonadidae</taxon>
        <taxon>Tritrichomonas</taxon>
    </lineage>
</organism>
<proteinExistence type="predicted"/>
<reference evidence="3 4" key="1">
    <citation type="submission" date="2024-04" db="EMBL/GenBank/DDBJ databases">
        <title>Tritrichomonas musculus Genome.</title>
        <authorList>
            <person name="Alves-Ferreira E."/>
            <person name="Grigg M."/>
            <person name="Lorenzi H."/>
            <person name="Galac M."/>
        </authorList>
    </citation>
    <scope>NUCLEOTIDE SEQUENCE [LARGE SCALE GENOMIC DNA]</scope>
    <source>
        <strain evidence="3 4">EAF2021</strain>
    </source>
</reference>
<evidence type="ECO:0000256" key="1">
    <source>
        <dbReference type="ARBA" id="ARBA00022786"/>
    </source>
</evidence>
<dbReference type="EMBL" id="JAPFFF010000010">
    <property type="protein sequence ID" value="KAK8880496.1"/>
    <property type="molecule type" value="Genomic_DNA"/>
</dbReference>